<dbReference type="Pfam" id="PF13344">
    <property type="entry name" value="Hydrolase_6"/>
    <property type="match status" value="1"/>
</dbReference>
<evidence type="ECO:0000313" key="1">
    <source>
        <dbReference type="EMBL" id="QNP56761.1"/>
    </source>
</evidence>
<dbReference type="GO" id="GO:0016791">
    <property type="term" value="F:phosphatase activity"/>
    <property type="evidence" value="ECO:0007669"/>
    <property type="project" value="TreeGrafter"/>
</dbReference>
<proteinExistence type="predicted"/>
<dbReference type="Pfam" id="PF13242">
    <property type="entry name" value="Hydrolase_like"/>
    <property type="match status" value="1"/>
</dbReference>
<sequence>MITNAANRRLPRRWYGAYVFDLDGTIYLGDQLLPTVADTIRRLHERGIPVRYLSNNPTRSVIEYLDKLGRLGVPVERGEVVNTLVSTTMWLRANRSDAVVYPIGEEPLLRALEEAGIQISDDPARIDIVLASYDRTFEYRKLQIAFDALWFHRRAVLMSTNPDRYCPFPGGRGQPDAASIVAAIEASTGAVCERTFGKPSELMAQIVLETVSAEPSNAVMVGDRLATDIAMGVTAGMDTALVLTGDSVRDEVARLPESMRPTYVLERLSELLPER</sequence>
<dbReference type="KEGG" id="tdf:H9L22_05155"/>
<dbReference type="Gene3D" id="3.40.50.1000">
    <property type="entry name" value="HAD superfamily/HAD-like"/>
    <property type="match status" value="2"/>
</dbReference>
<dbReference type="NCBIfam" id="TIGR01460">
    <property type="entry name" value="HAD-SF-IIA"/>
    <property type="match status" value="1"/>
</dbReference>
<name>A0A7H0H895_9ACTN</name>
<evidence type="ECO:0000313" key="2">
    <source>
        <dbReference type="Proteomes" id="UP000516117"/>
    </source>
</evidence>
<reference evidence="1 2" key="1">
    <citation type="submission" date="2020-08" db="EMBL/GenBank/DDBJ databases">
        <title>Genome sequence of Tessaracoccus defluvii JCM 17540T.</title>
        <authorList>
            <person name="Hyun D.-W."/>
            <person name="Bae J.-W."/>
        </authorList>
    </citation>
    <scope>NUCLEOTIDE SEQUENCE [LARGE SCALE GENOMIC DNA]</scope>
    <source>
        <strain evidence="1 2">JCM 17540</strain>
    </source>
</reference>
<protein>
    <submittedName>
        <fullName evidence="1">HAD-IIA family hydrolase</fullName>
    </submittedName>
</protein>
<accession>A0A7H0H895</accession>
<keyword evidence="2" id="KW-1185">Reference proteome</keyword>
<gene>
    <name evidence="1" type="ORF">H9L22_05155</name>
</gene>
<dbReference type="GO" id="GO:0005737">
    <property type="term" value="C:cytoplasm"/>
    <property type="evidence" value="ECO:0007669"/>
    <property type="project" value="TreeGrafter"/>
</dbReference>
<dbReference type="Proteomes" id="UP000516117">
    <property type="component" value="Chromosome"/>
</dbReference>
<dbReference type="InterPro" id="IPR036412">
    <property type="entry name" value="HAD-like_sf"/>
</dbReference>
<keyword evidence="1" id="KW-0378">Hydrolase</keyword>
<dbReference type="PANTHER" id="PTHR19288:SF46">
    <property type="entry name" value="HALOACID DEHALOGENASE-LIKE HYDROLASE DOMAIN-CONTAINING PROTEIN 2"/>
    <property type="match status" value="1"/>
</dbReference>
<dbReference type="RefSeq" id="WP_187721860.1">
    <property type="nucleotide sequence ID" value="NZ_BAABBL010000002.1"/>
</dbReference>
<dbReference type="InterPro" id="IPR023214">
    <property type="entry name" value="HAD_sf"/>
</dbReference>
<dbReference type="InterPro" id="IPR006357">
    <property type="entry name" value="HAD-SF_hydro_IIA"/>
</dbReference>
<dbReference type="PANTHER" id="PTHR19288">
    <property type="entry name" value="4-NITROPHENYLPHOSPHATASE-RELATED"/>
    <property type="match status" value="1"/>
</dbReference>
<dbReference type="AlphaFoldDB" id="A0A7H0H895"/>
<organism evidence="1 2">
    <name type="scientific">Tessaracoccus defluvii</name>
    <dbReference type="NCBI Taxonomy" id="1285901"/>
    <lineage>
        <taxon>Bacteria</taxon>
        <taxon>Bacillati</taxon>
        <taxon>Actinomycetota</taxon>
        <taxon>Actinomycetes</taxon>
        <taxon>Propionibacteriales</taxon>
        <taxon>Propionibacteriaceae</taxon>
        <taxon>Tessaracoccus</taxon>
    </lineage>
</organism>
<dbReference type="EMBL" id="CP060789">
    <property type="protein sequence ID" value="QNP56761.1"/>
    <property type="molecule type" value="Genomic_DNA"/>
</dbReference>
<dbReference type="SUPFAM" id="SSF56784">
    <property type="entry name" value="HAD-like"/>
    <property type="match status" value="1"/>
</dbReference>